<dbReference type="SUPFAM" id="SSF52833">
    <property type="entry name" value="Thioredoxin-like"/>
    <property type="match status" value="1"/>
</dbReference>
<dbReference type="SUPFAM" id="SSF47616">
    <property type="entry name" value="GST C-terminal domain-like"/>
    <property type="match status" value="1"/>
</dbReference>
<feature type="domain" description="GST N-terminal" evidence="2">
    <location>
        <begin position="18"/>
        <end position="105"/>
    </location>
</feature>
<dbReference type="EMBL" id="CP053697">
    <property type="protein sequence ID" value="QKE62614.1"/>
    <property type="molecule type" value="Genomic_DNA"/>
</dbReference>
<comment type="similarity">
    <text evidence="1">Belongs to the GST superfamily.</text>
</comment>
<dbReference type="SFLD" id="SFLDG01151">
    <property type="entry name" value="Main.2:_Nu-like"/>
    <property type="match status" value="1"/>
</dbReference>
<dbReference type="Gene3D" id="3.40.30.10">
    <property type="entry name" value="Glutaredoxin"/>
    <property type="match status" value="1"/>
</dbReference>
<dbReference type="SFLD" id="SFLDS00019">
    <property type="entry name" value="Glutathione_Transferase_(cytos"/>
    <property type="match status" value="1"/>
</dbReference>
<dbReference type="InterPro" id="IPR004045">
    <property type="entry name" value="Glutathione_S-Trfase_N"/>
</dbReference>
<dbReference type="InterPro" id="IPR036249">
    <property type="entry name" value="Thioredoxin-like_sf"/>
</dbReference>
<sequence>MPDLSAFPITHKWPATQPERLQLYSLPTPNGVKVSIMLEEIGLPYEPHLVSFDSNDQLSAEFLSLSPNNKIPAILDPNGPDGQALELFESGAILLYLADKTGQLLPQDSAARYQTIQWLMWQMGGVGPMFGQVGFFHKFAGKDYEDKRPRDRYIEEAKRLLGVLDQRLQGREWVMGDAYSIADIAIFPWVRNLIGFYGAGVLVEFERFANVQRVLERFLARPAVVRGLGIPRRD</sequence>
<dbReference type="KEGG" id="pcam:HNE05_04310"/>
<dbReference type="PANTHER" id="PTHR44051">
    <property type="entry name" value="GLUTATHIONE S-TRANSFERASE-RELATED"/>
    <property type="match status" value="1"/>
</dbReference>
<organism evidence="4 5">
    <name type="scientific">Aquipseudomonas campi</name>
    <dbReference type="NCBI Taxonomy" id="2731681"/>
    <lineage>
        <taxon>Bacteria</taxon>
        <taxon>Pseudomonadati</taxon>
        <taxon>Pseudomonadota</taxon>
        <taxon>Gammaproteobacteria</taxon>
        <taxon>Pseudomonadales</taxon>
        <taxon>Pseudomonadaceae</taxon>
        <taxon>Aquipseudomonas</taxon>
    </lineage>
</organism>
<dbReference type="AlphaFoldDB" id="A0A6M8F2G5"/>
<dbReference type="CDD" id="cd03048">
    <property type="entry name" value="GST_N_Ure2p_like"/>
    <property type="match status" value="1"/>
</dbReference>
<dbReference type="InterPro" id="IPR036282">
    <property type="entry name" value="Glutathione-S-Trfase_C_sf"/>
</dbReference>
<feature type="domain" description="GST C-terminal" evidence="3">
    <location>
        <begin position="108"/>
        <end position="234"/>
    </location>
</feature>
<dbReference type="SFLD" id="SFLDG00358">
    <property type="entry name" value="Main_(cytGST)"/>
    <property type="match status" value="1"/>
</dbReference>
<name>A0A6M8F2G5_9GAMM</name>
<evidence type="ECO:0000256" key="1">
    <source>
        <dbReference type="RuleBase" id="RU003494"/>
    </source>
</evidence>
<dbReference type="InterPro" id="IPR010987">
    <property type="entry name" value="Glutathione-S-Trfase_C-like"/>
</dbReference>
<dbReference type="CDD" id="cd03178">
    <property type="entry name" value="GST_C_Ure2p_like"/>
    <property type="match status" value="1"/>
</dbReference>
<dbReference type="Proteomes" id="UP000501379">
    <property type="component" value="Chromosome"/>
</dbReference>
<gene>
    <name evidence="4" type="ORF">HNE05_04310</name>
</gene>
<dbReference type="GO" id="GO:0016740">
    <property type="term" value="F:transferase activity"/>
    <property type="evidence" value="ECO:0007669"/>
    <property type="project" value="UniProtKB-KW"/>
</dbReference>
<keyword evidence="5" id="KW-1185">Reference proteome</keyword>
<dbReference type="InterPro" id="IPR040079">
    <property type="entry name" value="Glutathione_S-Trfase"/>
</dbReference>
<dbReference type="InterPro" id="IPR004046">
    <property type="entry name" value="GST_C"/>
</dbReference>
<dbReference type="Pfam" id="PF02798">
    <property type="entry name" value="GST_N"/>
    <property type="match status" value="1"/>
</dbReference>
<dbReference type="RefSeq" id="WP_173204653.1">
    <property type="nucleotide sequence ID" value="NZ_CP053697.2"/>
</dbReference>
<dbReference type="PROSITE" id="PS50404">
    <property type="entry name" value="GST_NTER"/>
    <property type="match status" value="1"/>
</dbReference>
<evidence type="ECO:0000313" key="5">
    <source>
        <dbReference type="Proteomes" id="UP000501379"/>
    </source>
</evidence>
<evidence type="ECO:0000259" key="3">
    <source>
        <dbReference type="PROSITE" id="PS50405"/>
    </source>
</evidence>
<protein>
    <submittedName>
        <fullName evidence="4">Glutathione S-transferase N-terminal domain-containing protein</fullName>
    </submittedName>
</protein>
<reference evidence="4" key="1">
    <citation type="submission" date="2020-07" db="EMBL/GenBank/DDBJ databases">
        <title>Nitrate ammonifying Pseudomonas campi sp. nov. isolated from German agricultural grassland.</title>
        <authorList>
            <person name="Timsy T."/>
            <person name="Ulrich A."/>
            <person name="Spanner T."/>
            <person name="Foesel B."/>
            <person name="Kolb S."/>
            <person name="Horn M.A."/>
            <person name="Behrendt U."/>
        </authorList>
    </citation>
    <scope>NUCLEOTIDE SEQUENCE</scope>
    <source>
        <strain evidence="4">S1-A32-2</strain>
    </source>
</reference>
<proteinExistence type="inferred from homology"/>
<evidence type="ECO:0000313" key="4">
    <source>
        <dbReference type="EMBL" id="QKE62614.1"/>
    </source>
</evidence>
<dbReference type="Pfam" id="PF00043">
    <property type="entry name" value="GST_C"/>
    <property type="match status" value="1"/>
</dbReference>
<evidence type="ECO:0000259" key="2">
    <source>
        <dbReference type="PROSITE" id="PS50404"/>
    </source>
</evidence>
<dbReference type="Gene3D" id="1.20.1050.10">
    <property type="match status" value="1"/>
</dbReference>
<dbReference type="PANTHER" id="PTHR44051:SF19">
    <property type="entry name" value="DISULFIDE-BOND OXIDOREDUCTASE YFCG"/>
    <property type="match status" value="1"/>
</dbReference>
<dbReference type="PROSITE" id="PS50405">
    <property type="entry name" value="GST_CTER"/>
    <property type="match status" value="1"/>
</dbReference>
<accession>A0A6M8F2G5</accession>